<proteinExistence type="predicted"/>
<name>A0AAV5A5U1_9AGAM</name>
<comment type="caution">
    <text evidence="1">The sequence shown here is derived from an EMBL/GenBank/DDBJ whole genome shotgun (WGS) entry which is preliminary data.</text>
</comment>
<dbReference type="Proteomes" id="UP001050691">
    <property type="component" value="Unassembled WGS sequence"/>
</dbReference>
<organism evidence="1 3">
    <name type="scientific">Clathrus columnatus</name>
    <dbReference type="NCBI Taxonomy" id="1419009"/>
    <lineage>
        <taxon>Eukaryota</taxon>
        <taxon>Fungi</taxon>
        <taxon>Dikarya</taxon>
        <taxon>Basidiomycota</taxon>
        <taxon>Agaricomycotina</taxon>
        <taxon>Agaricomycetes</taxon>
        <taxon>Phallomycetidae</taxon>
        <taxon>Phallales</taxon>
        <taxon>Clathraceae</taxon>
        <taxon>Clathrus</taxon>
    </lineage>
</organism>
<dbReference type="AlphaFoldDB" id="A0AAV5A5U1"/>
<evidence type="ECO:0000313" key="2">
    <source>
        <dbReference type="EMBL" id="GJJ16325.1"/>
    </source>
</evidence>
<sequence>MAIITAHFLLNMRYMEVYPNGTTMVVLTTLGVVIENPVIDSTIKDDDSFLYTPGTEDPTQSLPYYDDTHINGVTTFDCDIENVLPRPPQAFRRELVTATVDIRDMLEETFWA</sequence>
<evidence type="ECO:0000313" key="1">
    <source>
        <dbReference type="EMBL" id="GJJ09022.1"/>
    </source>
</evidence>
<dbReference type="EMBL" id="BPWL01000019">
    <property type="protein sequence ID" value="GJJ16325.1"/>
    <property type="molecule type" value="Genomic_DNA"/>
</dbReference>
<reference evidence="1" key="1">
    <citation type="submission" date="2021-10" db="EMBL/GenBank/DDBJ databases">
        <title>De novo Genome Assembly of Clathrus columnatus (Basidiomycota, Fungi) Using Illumina and Nanopore Sequence Data.</title>
        <authorList>
            <person name="Ogiso-Tanaka E."/>
            <person name="Itagaki H."/>
            <person name="Hosoya T."/>
            <person name="Hosaka K."/>
        </authorList>
    </citation>
    <scope>NUCLEOTIDE SEQUENCE</scope>
    <source>
        <strain evidence="1">MO-923</strain>
    </source>
</reference>
<gene>
    <name evidence="1" type="ORF">Clacol_003243</name>
    <name evidence="2" type="ORF">Clacol_010623</name>
</gene>
<evidence type="ECO:0000313" key="3">
    <source>
        <dbReference type="Proteomes" id="UP001050691"/>
    </source>
</evidence>
<dbReference type="EMBL" id="BPWL01000003">
    <property type="protein sequence ID" value="GJJ09022.1"/>
    <property type="molecule type" value="Genomic_DNA"/>
</dbReference>
<accession>A0AAV5A5U1</accession>
<protein>
    <submittedName>
        <fullName evidence="1">Uncharacterized protein</fullName>
    </submittedName>
</protein>
<keyword evidence="3" id="KW-1185">Reference proteome</keyword>